<evidence type="ECO:0000256" key="2">
    <source>
        <dbReference type="ARBA" id="ARBA00023125"/>
    </source>
</evidence>
<dbReference type="PANTHER" id="PTHR30146">
    <property type="entry name" value="LACI-RELATED TRANSCRIPTIONAL REPRESSOR"/>
    <property type="match status" value="1"/>
</dbReference>
<dbReference type="PROSITE" id="PS50949">
    <property type="entry name" value="HTH_GNTR"/>
    <property type="match status" value="1"/>
</dbReference>
<dbReference type="InterPro" id="IPR046335">
    <property type="entry name" value="LacI/GalR-like_sensor"/>
</dbReference>
<evidence type="ECO:0000256" key="3">
    <source>
        <dbReference type="ARBA" id="ARBA00023163"/>
    </source>
</evidence>
<dbReference type="GO" id="GO:0000976">
    <property type="term" value="F:transcription cis-regulatory region binding"/>
    <property type="evidence" value="ECO:0007669"/>
    <property type="project" value="TreeGrafter"/>
</dbReference>
<dbReference type="InterPro" id="IPR036388">
    <property type="entry name" value="WH-like_DNA-bd_sf"/>
</dbReference>
<dbReference type="EMBL" id="CABHNA010000054">
    <property type="protein sequence ID" value="VUX09923.1"/>
    <property type="molecule type" value="Genomic_DNA"/>
</dbReference>
<reference evidence="5 6" key="1">
    <citation type="submission" date="2019-07" db="EMBL/GenBank/DDBJ databases">
        <authorList>
            <person name="Hibberd C M."/>
            <person name="Gehrig L. J."/>
            <person name="Chang H.-W."/>
            <person name="Venkatesh S."/>
        </authorList>
    </citation>
    <scope>NUCLEOTIDE SEQUENCE [LARGE SCALE GENOMIC DNA]</scope>
    <source>
        <strain evidence="5">Ruminococcus_torques_SSTS_Bg7063</strain>
    </source>
</reference>
<keyword evidence="3" id="KW-0804">Transcription</keyword>
<dbReference type="InterPro" id="IPR036390">
    <property type="entry name" value="WH_DNA-bd_sf"/>
</dbReference>
<evidence type="ECO:0000256" key="1">
    <source>
        <dbReference type="ARBA" id="ARBA00023015"/>
    </source>
</evidence>
<dbReference type="Proteomes" id="UP000363661">
    <property type="component" value="Unassembled WGS sequence"/>
</dbReference>
<dbReference type="Gene3D" id="1.10.10.10">
    <property type="entry name" value="Winged helix-like DNA-binding domain superfamily/Winged helix DNA-binding domain"/>
    <property type="match status" value="1"/>
</dbReference>
<dbReference type="PRINTS" id="PR00035">
    <property type="entry name" value="HTHGNTR"/>
</dbReference>
<evidence type="ECO:0000313" key="5">
    <source>
        <dbReference type="EMBL" id="VUX09923.1"/>
    </source>
</evidence>
<evidence type="ECO:0000259" key="4">
    <source>
        <dbReference type="PROSITE" id="PS50949"/>
    </source>
</evidence>
<dbReference type="Pfam" id="PF13377">
    <property type="entry name" value="Peripla_BP_3"/>
    <property type="match status" value="1"/>
</dbReference>
<protein>
    <submittedName>
        <fullName evidence="5">Arabinose metabolism transcriptional repressor</fullName>
    </submittedName>
</protein>
<dbReference type="GO" id="GO:0003700">
    <property type="term" value="F:DNA-binding transcription factor activity"/>
    <property type="evidence" value="ECO:0007669"/>
    <property type="project" value="InterPro"/>
</dbReference>
<keyword evidence="2" id="KW-0238">DNA-binding</keyword>
<accession>A0A564TRR0</accession>
<name>A0A564TRR0_9FIRM</name>
<dbReference type="Gene3D" id="3.40.50.2300">
    <property type="match status" value="2"/>
</dbReference>
<dbReference type="SUPFAM" id="SSF53822">
    <property type="entry name" value="Periplasmic binding protein-like I"/>
    <property type="match status" value="1"/>
</dbReference>
<feature type="domain" description="HTH gntR-type" evidence="4">
    <location>
        <begin position="1"/>
        <end position="69"/>
    </location>
</feature>
<evidence type="ECO:0000313" key="6">
    <source>
        <dbReference type="Proteomes" id="UP000363661"/>
    </source>
</evidence>
<dbReference type="InterPro" id="IPR033532">
    <property type="entry name" value="AraR_ligand_bind_dom"/>
</dbReference>
<gene>
    <name evidence="5" type="primary">araR</name>
    <name evidence="5" type="ORF">RTSSTS7063_01589</name>
</gene>
<sequence length="368" mass="41847">MKKFEKIVTWIQEEVRSGRKVSGEKLPSEQELSEQFQVSRQTVRRALEELVKENIVESRRGSGSYICEEAGSILGNIERKRSDHEEKRIAVMLTYIDTYIFPIIVREIEKKVTRAGGILQIAMTDNSVAKERMHLEEFLRTRRIDGLIAEPVKSGLPNPNLDLYQKLQKSGIPVLFVNSFYENLTIPHVSLDDEKAGYIATKHLLECGHTRIAGIFKADDGQGRMRYAGYTKALMEHSHKIKNRQILWIDSEDIREMELVSERILKRLNGCTACVCYNDEIASKLIQILQSADLQVPDQISVIGIDNSGLARFSEVPITSVNNPANEIGKCAAQIILDKIDKNMEMYSAEFAPELVMRNSVKLYNEVM</sequence>
<dbReference type="SMART" id="SM00345">
    <property type="entry name" value="HTH_GNTR"/>
    <property type="match status" value="1"/>
</dbReference>
<dbReference type="InterPro" id="IPR028082">
    <property type="entry name" value="Peripla_BP_I"/>
</dbReference>
<organism evidence="5 6">
    <name type="scientific">[Ruminococcus] torques</name>
    <dbReference type="NCBI Taxonomy" id="33039"/>
    <lineage>
        <taxon>Bacteria</taxon>
        <taxon>Bacillati</taxon>
        <taxon>Bacillota</taxon>
        <taxon>Clostridia</taxon>
        <taxon>Lachnospirales</taxon>
        <taxon>Lachnospiraceae</taxon>
        <taxon>Mediterraneibacter</taxon>
    </lineage>
</organism>
<dbReference type="InterPro" id="IPR000524">
    <property type="entry name" value="Tscrpt_reg_HTH_GntR"/>
</dbReference>
<dbReference type="SUPFAM" id="SSF46785">
    <property type="entry name" value="Winged helix' DNA-binding domain"/>
    <property type="match status" value="1"/>
</dbReference>
<dbReference type="Pfam" id="PF00392">
    <property type="entry name" value="GntR"/>
    <property type="match status" value="1"/>
</dbReference>
<proteinExistence type="predicted"/>
<dbReference type="PANTHER" id="PTHR30146:SF150">
    <property type="entry name" value="ARABINOSE METABOLISM TRANSCRIPTIONAL REPRESSOR"/>
    <property type="match status" value="1"/>
</dbReference>
<dbReference type="CDD" id="cd07377">
    <property type="entry name" value="WHTH_GntR"/>
    <property type="match status" value="1"/>
</dbReference>
<keyword evidence="1" id="KW-0805">Transcription regulation</keyword>
<dbReference type="AlphaFoldDB" id="A0A564TRR0"/>
<keyword evidence="6" id="KW-1185">Reference proteome</keyword>
<dbReference type="RefSeq" id="WP_144367098.1">
    <property type="nucleotide sequence ID" value="NZ_CABHNA010000054.1"/>
</dbReference>
<dbReference type="CDD" id="cd01541">
    <property type="entry name" value="PBP1_AraR"/>
    <property type="match status" value="1"/>
</dbReference>